<comment type="caution">
    <text evidence="1">The sequence shown here is derived from an EMBL/GenBank/DDBJ whole genome shotgun (WGS) entry which is preliminary data.</text>
</comment>
<organism evidence="1 2">
    <name type="scientific">Brassica cretica</name>
    <name type="common">Mustard</name>
    <dbReference type="NCBI Taxonomy" id="69181"/>
    <lineage>
        <taxon>Eukaryota</taxon>
        <taxon>Viridiplantae</taxon>
        <taxon>Streptophyta</taxon>
        <taxon>Embryophyta</taxon>
        <taxon>Tracheophyta</taxon>
        <taxon>Spermatophyta</taxon>
        <taxon>Magnoliopsida</taxon>
        <taxon>eudicotyledons</taxon>
        <taxon>Gunneridae</taxon>
        <taxon>Pentapetalae</taxon>
        <taxon>rosids</taxon>
        <taxon>malvids</taxon>
        <taxon>Brassicales</taxon>
        <taxon>Brassicaceae</taxon>
        <taxon>Brassiceae</taxon>
        <taxon>Brassica</taxon>
    </lineage>
</organism>
<accession>A0A8S9N287</accession>
<gene>
    <name evidence="1" type="ORF">F2Q69_00040320</name>
</gene>
<dbReference type="EMBL" id="QGKX02001621">
    <property type="protein sequence ID" value="KAF3499114.1"/>
    <property type="molecule type" value="Genomic_DNA"/>
</dbReference>
<reference evidence="1" key="1">
    <citation type="submission" date="2019-12" db="EMBL/GenBank/DDBJ databases">
        <title>Genome sequencing and annotation of Brassica cretica.</title>
        <authorList>
            <person name="Studholme D.J."/>
            <person name="Sarris P."/>
        </authorList>
    </citation>
    <scope>NUCLEOTIDE SEQUENCE</scope>
    <source>
        <strain evidence="1">PFS-109/04</strain>
        <tissue evidence="1">Leaf</tissue>
    </source>
</reference>
<dbReference type="Proteomes" id="UP000712600">
    <property type="component" value="Unassembled WGS sequence"/>
</dbReference>
<evidence type="ECO:0000313" key="2">
    <source>
        <dbReference type="Proteomes" id="UP000712600"/>
    </source>
</evidence>
<protein>
    <submittedName>
        <fullName evidence="1">Uncharacterized protein</fullName>
    </submittedName>
</protein>
<evidence type="ECO:0000313" key="1">
    <source>
        <dbReference type="EMBL" id="KAF3499114.1"/>
    </source>
</evidence>
<proteinExistence type="predicted"/>
<dbReference type="AlphaFoldDB" id="A0A8S9N287"/>
<name>A0A8S9N287_BRACR</name>
<sequence>MRQGVGYFSSGFSTPLRKAAPTLGLYFMNACSGFSMGSLGCWECYTTAETLRNSSYEPKSPFLSLNHFQRRSYFLRYGVIRSVAAMSSEQKKETSSFWL</sequence>